<comment type="caution">
    <text evidence="3">The sequence shown here is derived from an EMBL/GenBank/DDBJ whole genome shotgun (WGS) entry which is preliminary data.</text>
</comment>
<dbReference type="InterPro" id="IPR009091">
    <property type="entry name" value="RCC1/BLIP-II"/>
</dbReference>
<dbReference type="AlphaFoldDB" id="A0AAV5SB62"/>
<dbReference type="GO" id="GO:0005737">
    <property type="term" value="C:cytoplasm"/>
    <property type="evidence" value="ECO:0007669"/>
    <property type="project" value="TreeGrafter"/>
</dbReference>
<feature type="repeat" description="RCC1" evidence="1">
    <location>
        <begin position="340"/>
        <end position="392"/>
    </location>
</feature>
<organism evidence="3 4">
    <name type="scientific">Pristionchus entomophagus</name>
    <dbReference type="NCBI Taxonomy" id="358040"/>
    <lineage>
        <taxon>Eukaryota</taxon>
        <taxon>Metazoa</taxon>
        <taxon>Ecdysozoa</taxon>
        <taxon>Nematoda</taxon>
        <taxon>Chromadorea</taxon>
        <taxon>Rhabditida</taxon>
        <taxon>Rhabditina</taxon>
        <taxon>Diplogasteromorpha</taxon>
        <taxon>Diplogasteroidea</taxon>
        <taxon>Neodiplogasteridae</taxon>
        <taxon>Pristionchus</taxon>
    </lineage>
</organism>
<dbReference type="Gene3D" id="2.130.10.30">
    <property type="entry name" value="Regulator of chromosome condensation 1/beta-lactamase-inhibitor protein II"/>
    <property type="match status" value="1"/>
</dbReference>
<dbReference type="InterPro" id="IPR051984">
    <property type="entry name" value="Alsin"/>
</dbReference>
<evidence type="ECO:0000313" key="4">
    <source>
        <dbReference type="Proteomes" id="UP001432027"/>
    </source>
</evidence>
<dbReference type="PANTHER" id="PTHR46089">
    <property type="entry name" value="ALSIN HOMOLOG"/>
    <property type="match status" value="1"/>
</dbReference>
<dbReference type="PROSITE" id="PS50012">
    <property type="entry name" value="RCC1_3"/>
    <property type="match status" value="1"/>
</dbReference>
<dbReference type="Proteomes" id="UP001432027">
    <property type="component" value="Unassembled WGS sequence"/>
</dbReference>
<proteinExistence type="predicted"/>
<dbReference type="GO" id="GO:0016197">
    <property type="term" value="P:endosomal transport"/>
    <property type="evidence" value="ECO:0007669"/>
    <property type="project" value="TreeGrafter"/>
</dbReference>
<evidence type="ECO:0000313" key="3">
    <source>
        <dbReference type="EMBL" id="GMS79555.1"/>
    </source>
</evidence>
<dbReference type="GO" id="GO:0005085">
    <property type="term" value="F:guanyl-nucleotide exchange factor activity"/>
    <property type="evidence" value="ECO:0007669"/>
    <property type="project" value="TreeGrafter"/>
</dbReference>
<dbReference type="Pfam" id="PF00415">
    <property type="entry name" value="RCC1"/>
    <property type="match status" value="1"/>
</dbReference>
<feature type="non-terminal residue" evidence="3">
    <location>
        <position position="715"/>
    </location>
</feature>
<dbReference type="GO" id="GO:0031267">
    <property type="term" value="F:small GTPase binding"/>
    <property type="evidence" value="ECO:0007669"/>
    <property type="project" value="TreeGrafter"/>
</dbReference>
<keyword evidence="4" id="KW-1185">Reference proteome</keyword>
<name>A0AAV5SB62_9BILA</name>
<dbReference type="EMBL" id="BTSX01000001">
    <property type="protein sequence ID" value="GMS79555.1"/>
    <property type="molecule type" value="Genomic_DNA"/>
</dbReference>
<dbReference type="SUPFAM" id="SSF50985">
    <property type="entry name" value="RCC1/BLIP-II"/>
    <property type="match status" value="1"/>
</dbReference>
<protein>
    <submittedName>
        <fullName evidence="3">Uncharacterized protein</fullName>
    </submittedName>
</protein>
<feature type="region of interest" description="Disordered" evidence="2">
    <location>
        <begin position="287"/>
        <end position="333"/>
    </location>
</feature>
<reference evidence="3" key="1">
    <citation type="submission" date="2023-10" db="EMBL/GenBank/DDBJ databases">
        <title>Genome assembly of Pristionchus species.</title>
        <authorList>
            <person name="Yoshida K."/>
            <person name="Sommer R.J."/>
        </authorList>
    </citation>
    <scope>NUCLEOTIDE SEQUENCE</scope>
    <source>
        <strain evidence="3">RS0144</strain>
    </source>
</reference>
<evidence type="ECO:0000256" key="1">
    <source>
        <dbReference type="PROSITE-ProRule" id="PRU00235"/>
    </source>
</evidence>
<dbReference type="InterPro" id="IPR000408">
    <property type="entry name" value="Reg_chr_condens"/>
</dbReference>
<dbReference type="PANTHER" id="PTHR46089:SF2">
    <property type="entry name" value="ALSIN HOMOLOG"/>
    <property type="match status" value="1"/>
</dbReference>
<accession>A0AAV5SB62</accession>
<sequence length="715" mass="77955">MTSMWIATPIPATTAGTPLISSQDSLPSLLDEKRSGKLDEYYLSSEEPSSVIDNHDFAAKLPLPKNCTVFNIYSGYGSTIICFSDGRISIGTSESKPSVIYSAPNICEHGFKERAKKRVHAISAVCSLTDIVVVTSDDGLWTFPIEKEKETDNITDVPLRDENVLYARQLCAERCMSLRAGSDFFIALVESLKRNEEKQEEKDTEEVFDEPQQSPCKLCHDDRRMRLSNLMREADREAEERSATVRFRQDRTSSLAERRTALLWNGLEHGEMDQSGARAPSMLALSEETSAGDDGVSMRAVRGDSPSRAGPRQQRESSSGDEQRDWLGRGGEGGEVPIKVCVMTWGSNGSGQLGHGDNVQRSQPQSIALFDAARRVCSIAAGNAHAVALTAAGTAFVWGGNVWSDEKSTVLAPTLFKTGESSSVLDVTASGDAMAVLVVDKEGATSILLSRGGGVSRLSGAGKSMSTIGVRLMEDGRMLMRTKSRESTVALSAWRESIGLCRLLSNLDELGKHCLQERIKQNSSASLDEQVKSSKKSTPSPSLGTIAEASRLIRKLNKALARFVALAAVHADRVRSVLRADSEDTVVPSSSAFDVLNSPRFRAVFTKFIDAYVTARSYGALEALPFTNESAAMKFVDKLSLTYDKSSTRSDSLVRKLFSLPLDFLRRSVDEFVTMTKESSDSAPSGYATEWSHQLKEAAAALETAAATAVWWRRD</sequence>
<evidence type="ECO:0000256" key="2">
    <source>
        <dbReference type="SAM" id="MobiDB-lite"/>
    </source>
</evidence>
<gene>
    <name evidence="3" type="ORF">PENTCL1PPCAC_1730</name>
</gene>